<accession>A0ACB9E1C0</accession>
<dbReference type="EMBL" id="CM042012">
    <property type="protein sequence ID" value="KAI3752729.1"/>
    <property type="molecule type" value="Genomic_DNA"/>
</dbReference>
<organism evidence="1 2">
    <name type="scientific">Cichorium intybus</name>
    <name type="common">Chicory</name>
    <dbReference type="NCBI Taxonomy" id="13427"/>
    <lineage>
        <taxon>Eukaryota</taxon>
        <taxon>Viridiplantae</taxon>
        <taxon>Streptophyta</taxon>
        <taxon>Embryophyta</taxon>
        <taxon>Tracheophyta</taxon>
        <taxon>Spermatophyta</taxon>
        <taxon>Magnoliopsida</taxon>
        <taxon>eudicotyledons</taxon>
        <taxon>Gunneridae</taxon>
        <taxon>Pentapetalae</taxon>
        <taxon>asterids</taxon>
        <taxon>campanulids</taxon>
        <taxon>Asterales</taxon>
        <taxon>Asteraceae</taxon>
        <taxon>Cichorioideae</taxon>
        <taxon>Cichorieae</taxon>
        <taxon>Cichoriinae</taxon>
        <taxon>Cichorium</taxon>
    </lineage>
</organism>
<keyword evidence="2" id="KW-1185">Reference proteome</keyword>
<name>A0ACB9E1C0_CICIN</name>
<gene>
    <name evidence="1" type="ORF">L2E82_24765</name>
</gene>
<evidence type="ECO:0000313" key="2">
    <source>
        <dbReference type="Proteomes" id="UP001055811"/>
    </source>
</evidence>
<reference evidence="1 2" key="2">
    <citation type="journal article" date="2022" name="Mol. Ecol. Resour.">
        <title>The genomes of chicory, endive, great burdock and yacon provide insights into Asteraceae paleo-polyploidization history and plant inulin production.</title>
        <authorList>
            <person name="Fan W."/>
            <person name="Wang S."/>
            <person name="Wang H."/>
            <person name="Wang A."/>
            <person name="Jiang F."/>
            <person name="Liu H."/>
            <person name="Zhao H."/>
            <person name="Xu D."/>
            <person name="Zhang Y."/>
        </authorList>
    </citation>
    <scope>NUCLEOTIDE SEQUENCE [LARGE SCALE GENOMIC DNA]</scope>
    <source>
        <strain evidence="2">cv. Punajuju</strain>
        <tissue evidence="1">Leaves</tissue>
    </source>
</reference>
<reference evidence="2" key="1">
    <citation type="journal article" date="2022" name="Mol. Ecol. Resour.">
        <title>The genomes of chicory, endive, great burdock and yacon provide insights into Asteraceae palaeo-polyploidization history and plant inulin production.</title>
        <authorList>
            <person name="Fan W."/>
            <person name="Wang S."/>
            <person name="Wang H."/>
            <person name="Wang A."/>
            <person name="Jiang F."/>
            <person name="Liu H."/>
            <person name="Zhao H."/>
            <person name="Xu D."/>
            <person name="Zhang Y."/>
        </authorList>
    </citation>
    <scope>NUCLEOTIDE SEQUENCE [LARGE SCALE GENOMIC DNA]</scope>
    <source>
        <strain evidence="2">cv. Punajuju</strain>
    </source>
</reference>
<proteinExistence type="predicted"/>
<dbReference type="Proteomes" id="UP001055811">
    <property type="component" value="Linkage Group LG04"/>
</dbReference>
<comment type="caution">
    <text evidence="1">The sequence shown here is derived from an EMBL/GenBank/DDBJ whole genome shotgun (WGS) entry which is preliminary data.</text>
</comment>
<evidence type="ECO:0000313" key="1">
    <source>
        <dbReference type="EMBL" id="KAI3752729.1"/>
    </source>
</evidence>
<protein>
    <submittedName>
        <fullName evidence="1">Uncharacterized protein</fullName>
    </submittedName>
</protein>
<sequence>MTTFLGLQVKQDSTGILIHQAKYVEDIIARFGFKDAKEANTPMAERPLLSVDADDKSVDQTYYRSMIGSLMYLTASRPYIIFAVCQCARYQANPKPSHLDAVKRIFRYLKDSNYGGCEIDRKSTSAGCQFLGDRLISWQCRKQQTVSTSTAEAEYVAASACCSQVIWMQHQLLDYGINFLDTPIFCDNEAAIQIRLLRAKTDSFG</sequence>